<evidence type="ECO:0000313" key="8">
    <source>
        <dbReference type="EMBL" id="MEX0407571.1"/>
    </source>
</evidence>
<feature type="domain" description="VTT" evidence="7">
    <location>
        <begin position="84"/>
        <end position="198"/>
    </location>
</feature>
<keyword evidence="9" id="KW-1185">Reference proteome</keyword>
<name>A0ABV3SM46_9HYPH</name>
<keyword evidence="3 6" id="KW-0812">Transmembrane</keyword>
<dbReference type="EMBL" id="JBDPGJ010000004">
    <property type="protein sequence ID" value="MEX0407571.1"/>
    <property type="molecule type" value="Genomic_DNA"/>
</dbReference>
<feature type="transmembrane region" description="Helical" evidence="6">
    <location>
        <begin position="224"/>
        <end position="241"/>
    </location>
</feature>
<dbReference type="PANTHER" id="PTHR12677">
    <property type="entry name" value="GOLGI APPARATUS MEMBRANE PROTEIN TVP38-RELATED"/>
    <property type="match status" value="1"/>
</dbReference>
<organism evidence="8 9">
    <name type="scientific">Aquibium pacificus</name>
    <dbReference type="NCBI Taxonomy" id="3153579"/>
    <lineage>
        <taxon>Bacteria</taxon>
        <taxon>Pseudomonadati</taxon>
        <taxon>Pseudomonadota</taxon>
        <taxon>Alphaproteobacteria</taxon>
        <taxon>Hyphomicrobiales</taxon>
        <taxon>Phyllobacteriaceae</taxon>
        <taxon>Aquibium</taxon>
    </lineage>
</organism>
<dbReference type="InterPro" id="IPR032816">
    <property type="entry name" value="VTT_dom"/>
</dbReference>
<feature type="transmembrane region" description="Helical" evidence="6">
    <location>
        <begin position="177"/>
        <end position="196"/>
    </location>
</feature>
<evidence type="ECO:0000256" key="1">
    <source>
        <dbReference type="ARBA" id="ARBA00004651"/>
    </source>
</evidence>
<dbReference type="InterPro" id="IPR015414">
    <property type="entry name" value="TMEM64"/>
</dbReference>
<gene>
    <name evidence="8" type="ORF">ABGN05_18080</name>
</gene>
<evidence type="ECO:0000256" key="2">
    <source>
        <dbReference type="ARBA" id="ARBA00022475"/>
    </source>
</evidence>
<evidence type="ECO:0000313" key="9">
    <source>
        <dbReference type="Proteomes" id="UP001556692"/>
    </source>
</evidence>
<comment type="caution">
    <text evidence="8">The sequence shown here is derived from an EMBL/GenBank/DDBJ whole genome shotgun (WGS) entry which is preliminary data.</text>
</comment>
<feature type="transmembrane region" description="Helical" evidence="6">
    <location>
        <begin position="20"/>
        <end position="42"/>
    </location>
</feature>
<feature type="transmembrane region" description="Helical" evidence="6">
    <location>
        <begin position="146"/>
        <end position="165"/>
    </location>
</feature>
<dbReference type="Pfam" id="PF09335">
    <property type="entry name" value="VTT_dom"/>
    <property type="match status" value="1"/>
</dbReference>
<feature type="transmembrane region" description="Helical" evidence="6">
    <location>
        <begin position="62"/>
        <end position="81"/>
    </location>
</feature>
<dbReference type="PANTHER" id="PTHR12677:SF59">
    <property type="entry name" value="GOLGI APPARATUS MEMBRANE PROTEIN TVP38-RELATED"/>
    <property type="match status" value="1"/>
</dbReference>
<evidence type="ECO:0000256" key="3">
    <source>
        <dbReference type="ARBA" id="ARBA00022692"/>
    </source>
</evidence>
<keyword evidence="5 6" id="KW-0472">Membrane</keyword>
<protein>
    <recommendedName>
        <fullName evidence="6">TVP38/TMEM64 family membrane protein</fullName>
    </recommendedName>
</protein>
<proteinExistence type="inferred from homology"/>
<comment type="similarity">
    <text evidence="6">Belongs to the TVP38/TMEM64 family.</text>
</comment>
<dbReference type="RefSeq" id="WP_367955447.1">
    <property type="nucleotide sequence ID" value="NZ_JBDPGJ010000004.1"/>
</dbReference>
<keyword evidence="4 6" id="KW-1133">Transmembrane helix</keyword>
<evidence type="ECO:0000256" key="4">
    <source>
        <dbReference type="ARBA" id="ARBA00022989"/>
    </source>
</evidence>
<dbReference type="Proteomes" id="UP001556692">
    <property type="component" value="Unassembled WGS sequence"/>
</dbReference>
<evidence type="ECO:0000256" key="5">
    <source>
        <dbReference type="ARBA" id="ARBA00023136"/>
    </source>
</evidence>
<keyword evidence="2 6" id="KW-1003">Cell membrane</keyword>
<evidence type="ECO:0000259" key="7">
    <source>
        <dbReference type="Pfam" id="PF09335"/>
    </source>
</evidence>
<sequence>MSAASDKISTRSDRSRLLRFAPIAVVVAGLAVAYAMGLHEVLSLDYLSERREQLHAFVADNPLSSLIGFLLVYALAVALAFPAASILTVFAGLLFGWLLGGAVVAVAATLGATVLFLAARSAFGSLLRERLGERATRLAAGFEEDAFGYLLVLRLAPIFPFWVINIAPAFFHVPLRIYILATFVGILPGTFAYAYLGQGLESVLMAAEQSGRDISLRDLITPEITIAFVALALVAAIPTVVKKFRNRKAD</sequence>
<feature type="transmembrane region" description="Helical" evidence="6">
    <location>
        <begin position="93"/>
        <end position="119"/>
    </location>
</feature>
<evidence type="ECO:0000256" key="6">
    <source>
        <dbReference type="RuleBase" id="RU366058"/>
    </source>
</evidence>
<comment type="subcellular location">
    <subcellularLocation>
        <location evidence="1 6">Cell membrane</location>
        <topology evidence="1 6">Multi-pass membrane protein</topology>
    </subcellularLocation>
</comment>
<accession>A0ABV3SM46</accession>
<reference evidence="8 9" key="1">
    <citation type="submission" date="2024-05" db="EMBL/GenBank/DDBJ databases">
        <authorList>
            <person name="Jiang F."/>
        </authorList>
    </citation>
    <scope>NUCLEOTIDE SEQUENCE [LARGE SCALE GENOMIC DNA]</scope>
    <source>
        <strain evidence="8 9">LZ166</strain>
    </source>
</reference>